<reference evidence="2" key="1">
    <citation type="journal article" date="2019" name="Int. J. Syst. Evol. Microbiol.">
        <title>The Global Catalogue of Microorganisms (GCM) 10K type strain sequencing project: providing services to taxonomists for standard genome sequencing and annotation.</title>
        <authorList>
            <consortium name="The Broad Institute Genomics Platform"/>
            <consortium name="The Broad Institute Genome Sequencing Center for Infectious Disease"/>
            <person name="Wu L."/>
            <person name="Ma J."/>
        </authorList>
    </citation>
    <scope>NUCLEOTIDE SEQUENCE [LARGE SCALE GENOMIC DNA]</scope>
    <source>
        <strain evidence="2">CGMCC 1.15772</strain>
    </source>
</reference>
<dbReference type="EMBL" id="JBHTBE010000001">
    <property type="protein sequence ID" value="MFC7267345.1"/>
    <property type="molecule type" value="Genomic_DNA"/>
</dbReference>
<dbReference type="Proteomes" id="UP001596507">
    <property type="component" value="Unassembled WGS sequence"/>
</dbReference>
<gene>
    <name evidence="1" type="ORF">ACFQRL_00080</name>
</gene>
<dbReference type="Pfam" id="PF20062">
    <property type="entry name" value="DUF6461"/>
    <property type="match status" value="1"/>
</dbReference>
<sequence>MTEYPWADDGLVACISVTVMPSADAAIHALLPGAQEMASFEAAQEASWADDGLVSHTITIQTDHHVIVWEDNGYLGASEEQFRRLCEPGPAGSVFVNVNAVSRLLLGEDGQITREFDPLFRRETDEGEGDPLPAEAALDWSMGRHISSSLLLIASYTGLSEPFDPDWFESPRARHWLLRY</sequence>
<keyword evidence="2" id="KW-1185">Reference proteome</keyword>
<dbReference type="RefSeq" id="WP_262872300.1">
    <property type="nucleotide sequence ID" value="NZ_BAABKW010000008.1"/>
</dbReference>
<evidence type="ECO:0000313" key="2">
    <source>
        <dbReference type="Proteomes" id="UP001596507"/>
    </source>
</evidence>
<protein>
    <submittedName>
        <fullName evidence="1">DUF6461 domain-containing protein</fullName>
    </submittedName>
</protein>
<dbReference type="InterPro" id="IPR045592">
    <property type="entry name" value="DUF6461"/>
</dbReference>
<accession>A0ABW2H8E3</accession>
<organism evidence="1 2">
    <name type="scientific">Microbacterium fluvii</name>
    <dbReference type="NCBI Taxonomy" id="415215"/>
    <lineage>
        <taxon>Bacteria</taxon>
        <taxon>Bacillati</taxon>
        <taxon>Actinomycetota</taxon>
        <taxon>Actinomycetes</taxon>
        <taxon>Micrococcales</taxon>
        <taxon>Microbacteriaceae</taxon>
        <taxon>Microbacterium</taxon>
    </lineage>
</organism>
<comment type="caution">
    <text evidence="1">The sequence shown here is derived from an EMBL/GenBank/DDBJ whole genome shotgun (WGS) entry which is preliminary data.</text>
</comment>
<evidence type="ECO:0000313" key="1">
    <source>
        <dbReference type="EMBL" id="MFC7267345.1"/>
    </source>
</evidence>
<proteinExistence type="predicted"/>
<name>A0ABW2H8E3_9MICO</name>